<dbReference type="Gene3D" id="1.10.40.30">
    <property type="entry name" value="Fumarase/aspartase (C-terminal domain)"/>
    <property type="match status" value="1"/>
</dbReference>
<dbReference type="FunFam" id="1.10.40.30:FF:000007">
    <property type="entry name" value="Adenylosuccinate lyase"/>
    <property type="match status" value="1"/>
</dbReference>
<dbReference type="GO" id="GO:0005829">
    <property type="term" value="C:cytosol"/>
    <property type="evidence" value="ECO:0007669"/>
    <property type="project" value="TreeGrafter"/>
</dbReference>
<dbReference type="SMART" id="SM00998">
    <property type="entry name" value="ADSL_C"/>
    <property type="match status" value="1"/>
</dbReference>
<dbReference type="PANTHER" id="PTHR43172">
    <property type="entry name" value="ADENYLOSUCCINATE LYASE"/>
    <property type="match status" value="1"/>
</dbReference>
<dbReference type="InterPro" id="IPR019468">
    <property type="entry name" value="AdenyloSucc_lyase_C"/>
</dbReference>
<feature type="domain" description="Adenylosuccinate lyase C-terminal" evidence="13">
    <location>
        <begin position="349"/>
        <end position="429"/>
    </location>
</feature>
<dbReference type="GO" id="GO:0006189">
    <property type="term" value="P:'de novo' IMP biosynthetic process"/>
    <property type="evidence" value="ECO:0007669"/>
    <property type="project" value="UniProtKB-UniPathway"/>
</dbReference>
<evidence type="ECO:0000256" key="4">
    <source>
        <dbReference type="ARBA" id="ARBA00012339"/>
    </source>
</evidence>
<evidence type="ECO:0000259" key="13">
    <source>
        <dbReference type="SMART" id="SM00998"/>
    </source>
</evidence>
<evidence type="ECO:0000256" key="6">
    <source>
        <dbReference type="ARBA" id="ARBA00022755"/>
    </source>
</evidence>
<gene>
    <name evidence="14" type="primary">purB</name>
    <name evidence="15" type="ORF">ATX59_05455</name>
    <name evidence="14" type="ORF">GA838_02410</name>
</gene>
<dbReference type="Pfam" id="PF00206">
    <property type="entry name" value="Lyase_1"/>
    <property type="match status" value="1"/>
</dbReference>
<dbReference type="InterPro" id="IPR022761">
    <property type="entry name" value="Fumarate_lyase_N"/>
</dbReference>
<dbReference type="InterPro" id="IPR004769">
    <property type="entry name" value="Pur_lyase"/>
</dbReference>
<dbReference type="Proteomes" id="UP001281024">
    <property type="component" value="Unassembled WGS sequence"/>
</dbReference>
<evidence type="ECO:0000313" key="16">
    <source>
        <dbReference type="Proteomes" id="UP000181728"/>
    </source>
</evidence>
<dbReference type="AlphaFoldDB" id="A0A6N4A7X1"/>
<dbReference type="GO" id="GO:0044208">
    <property type="term" value="P:'de novo' AMP biosynthetic process"/>
    <property type="evidence" value="ECO:0007669"/>
    <property type="project" value="UniProtKB-UniPathway"/>
</dbReference>
<dbReference type="InterPro" id="IPR024083">
    <property type="entry name" value="Fumarase/histidase_N"/>
</dbReference>
<dbReference type="InterPro" id="IPR020557">
    <property type="entry name" value="Fumarate_lyase_CS"/>
</dbReference>
<dbReference type="NCBIfam" id="TIGR00928">
    <property type="entry name" value="purB"/>
    <property type="match status" value="1"/>
</dbReference>
<evidence type="ECO:0000256" key="8">
    <source>
        <dbReference type="ARBA" id="ARBA00024477"/>
    </source>
</evidence>
<evidence type="ECO:0000256" key="2">
    <source>
        <dbReference type="ARBA" id="ARBA00004734"/>
    </source>
</evidence>
<evidence type="ECO:0000256" key="12">
    <source>
        <dbReference type="RuleBase" id="RU361172"/>
    </source>
</evidence>
<dbReference type="Pfam" id="PF10397">
    <property type="entry name" value="ADSL_C"/>
    <property type="match status" value="1"/>
</dbReference>
<dbReference type="GO" id="GO:0070626">
    <property type="term" value="F:(S)-2-(5-amino-1-(5-phospho-D-ribosyl)imidazole-4-carboxamido) succinate lyase (fumarate-forming) activity"/>
    <property type="evidence" value="ECO:0007669"/>
    <property type="project" value="TreeGrafter"/>
</dbReference>
<comment type="similarity">
    <text evidence="3 12">Belongs to the lyase 1 family. Adenylosuccinate lyase subfamily.</text>
</comment>
<evidence type="ECO:0000256" key="1">
    <source>
        <dbReference type="ARBA" id="ARBA00004706"/>
    </source>
</evidence>
<dbReference type="PROSITE" id="PS00163">
    <property type="entry name" value="FUMARATE_LYASES"/>
    <property type="match status" value="1"/>
</dbReference>
<reference evidence="15 16" key="1">
    <citation type="journal article" date="2016" name="BMC Genomics">
        <title>Consensus pan-genome assembly of the specialised wine bacterium Oenococcus oeni.</title>
        <authorList>
            <person name="Sternes P.R."/>
            <person name="Borneman A.R."/>
        </authorList>
    </citation>
    <scope>NUCLEOTIDE SEQUENCE [LARGE SCALE GENOMIC DNA]</scope>
    <source>
        <strain evidence="15 16">AWRIB661</strain>
    </source>
</reference>
<dbReference type="UniPathway" id="UPA00074">
    <property type="reaction ID" value="UER00132"/>
</dbReference>
<dbReference type="Proteomes" id="UP000181728">
    <property type="component" value="Unassembled WGS sequence"/>
</dbReference>
<keyword evidence="6 12" id="KW-0658">Purine biosynthesis</keyword>
<dbReference type="FunFam" id="1.10.275.10:FF:000006">
    <property type="entry name" value="Adenylosuccinate lyase"/>
    <property type="match status" value="1"/>
</dbReference>
<dbReference type="PRINTS" id="PR00145">
    <property type="entry name" value="ARGSUCLYASE"/>
</dbReference>
<comment type="pathway">
    <text evidence="2 12">Purine metabolism; AMP biosynthesis via de novo pathway; AMP from IMP: step 2/2.</text>
</comment>
<dbReference type="InterPro" id="IPR008948">
    <property type="entry name" value="L-Aspartase-like"/>
</dbReference>
<evidence type="ECO:0000256" key="10">
    <source>
        <dbReference type="ARBA" id="ARBA00049115"/>
    </source>
</evidence>
<dbReference type="PANTHER" id="PTHR43172:SF1">
    <property type="entry name" value="ADENYLOSUCCINATE LYASE"/>
    <property type="match status" value="1"/>
</dbReference>
<dbReference type="GO" id="GO:0004018">
    <property type="term" value="F:N6-(1,2-dicarboxyethyl)AMP AMP-lyase (fumarate-forming) activity"/>
    <property type="evidence" value="ECO:0007669"/>
    <property type="project" value="UniProtKB-UniRule"/>
</dbReference>
<comment type="catalytic activity">
    <reaction evidence="10">
        <text>N(6)-(1,2-dicarboxyethyl)-AMP = fumarate + AMP</text>
        <dbReference type="Rhea" id="RHEA:16853"/>
        <dbReference type="ChEBI" id="CHEBI:29806"/>
        <dbReference type="ChEBI" id="CHEBI:57567"/>
        <dbReference type="ChEBI" id="CHEBI:456215"/>
        <dbReference type="EC" id="4.3.2.2"/>
    </reaction>
    <physiologicalReaction direction="left-to-right" evidence="10">
        <dbReference type="Rhea" id="RHEA:16854"/>
    </physiologicalReaction>
</comment>
<dbReference type="Gene3D" id="1.20.200.10">
    <property type="entry name" value="Fumarase/aspartase (Central domain)"/>
    <property type="match status" value="1"/>
</dbReference>
<dbReference type="FunFam" id="1.20.200.10:FF:000008">
    <property type="entry name" value="Adenylosuccinate lyase"/>
    <property type="match status" value="1"/>
</dbReference>
<protein>
    <recommendedName>
        <fullName evidence="5 11">Adenylosuccinate lyase</fullName>
        <shortName evidence="12">ASL</shortName>
        <ecNumber evidence="4 11">4.3.2.2</ecNumber>
    </recommendedName>
    <alternativeName>
        <fullName evidence="9 12">Adenylosuccinase</fullName>
    </alternativeName>
</protein>
<dbReference type="PRINTS" id="PR00149">
    <property type="entry name" value="FUMRATELYASE"/>
</dbReference>
<dbReference type="EC" id="4.3.2.2" evidence="4 11"/>
<comment type="pathway">
    <text evidence="1 12">Purine metabolism; IMP biosynthesis via de novo pathway; 5-amino-1-(5-phospho-D-ribosyl)imidazole-4-carboxamide from 5-amino-1-(5-phospho-D-ribosyl)imidazole-4-carboxylate: step 2/2.</text>
</comment>
<dbReference type="UniPathway" id="UPA00075">
    <property type="reaction ID" value="UER00336"/>
</dbReference>
<dbReference type="RefSeq" id="WP_071419908.1">
    <property type="nucleotide sequence ID" value="NZ_MLLI01000137.1"/>
</dbReference>
<keyword evidence="7 12" id="KW-0456">Lyase</keyword>
<comment type="catalytic activity">
    <reaction evidence="8">
        <text>(2S)-2-[5-amino-1-(5-phospho-beta-D-ribosyl)imidazole-4-carboxamido]succinate = 5-amino-1-(5-phospho-beta-D-ribosyl)imidazole-4-carboxamide + fumarate</text>
        <dbReference type="Rhea" id="RHEA:23920"/>
        <dbReference type="ChEBI" id="CHEBI:29806"/>
        <dbReference type="ChEBI" id="CHEBI:58443"/>
        <dbReference type="ChEBI" id="CHEBI:58475"/>
        <dbReference type="EC" id="4.3.2.2"/>
    </reaction>
    <physiologicalReaction direction="left-to-right" evidence="8">
        <dbReference type="Rhea" id="RHEA:23921"/>
    </physiologicalReaction>
</comment>
<sequence>MIDRYTKAEMGAIWELKNQYQTWLEVEIAVDQAWANFGKIPQTDVDAIKNKATFDVDRIAEIEARTHHDVVAFTRDVSESLGPEKRWIHFGLTSTDVVDTAQGLRLKQANKIIKNDLIAYLAQIKEMVLKYKKTVMMGRTHGVHAEPTSFGLVLARYYEETKRNIERFDRASKAVETGKLSGAVGTFANVPMEVEEDAMKQLGLTAQPIGSQVLPRDLHADYINCIALIATGIENFATEIRGLQRSEIHEVEENFAAGQKGSSAMPHKRNPIGSENMTGLARVIRGHMETAMENITLWHERDISHSSAERIILPDTTILIDYMLQRFTNILKGLAVFPETMKNNMKKTYGLIYSQRLLLKLINTGMSREESYDTVQPLTARSWDEHLMFKDLVEKDPLISSKLSQAEIDDAFDYHYHLRNVDKIYARLGLEEA</sequence>
<dbReference type="InterPro" id="IPR000362">
    <property type="entry name" value="Fumarate_lyase_fam"/>
</dbReference>
<evidence type="ECO:0000256" key="3">
    <source>
        <dbReference type="ARBA" id="ARBA00008273"/>
    </source>
</evidence>
<dbReference type="CDD" id="cd01360">
    <property type="entry name" value="Adenylsuccinate_lyase_1"/>
    <property type="match status" value="1"/>
</dbReference>
<evidence type="ECO:0000313" key="15">
    <source>
        <dbReference type="EMBL" id="OIM21224.1"/>
    </source>
</evidence>
<dbReference type="SUPFAM" id="SSF48557">
    <property type="entry name" value="L-aspartase-like"/>
    <property type="match status" value="1"/>
</dbReference>
<organism evidence="15 16">
    <name type="scientific">Oenococcus oeni</name>
    <name type="common">Leuconostoc oenos</name>
    <dbReference type="NCBI Taxonomy" id="1247"/>
    <lineage>
        <taxon>Bacteria</taxon>
        <taxon>Bacillati</taxon>
        <taxon>Bacillota</taxon>
        <taxon>Bacilli</taxon>
        <taxon>Lactobacillales</taxon>
        <taxon>Lactobacillaceae</taxon>
        <taxon>Oenococcus</taxon>
    </lineage>
</organism>
<dbReference type="EMBL" id="MLOK01000039">
    <property type="protein sequence ID" value="OIM21224.1"/>
    <property type="molecule type" value="Genomic_DNA"/>
</dbReference>
<evidence type="ECO:0000313" key="14">
    <source>
        <dbReference type="EMBL" id="MDV7714636.1"/>
    </source>
</evidence>
<dbReference type="Gene3D" id="1.10.275.10">
    <property type="entry name" value="Fumarase/aspartase (N-terminal domain)"/>
    <property type="match status" value="1"/>
</dbReference>
<evidence type="ECO:0000256" key="7">
    <source>
        <dbReference type="ARBA" id="ARBA00023239"/>
    </source>
</evidence>
<comment type="caution">
    <text evidence="15">The sequence shown here is derived from an EMBL/GenBank/DDBJ whole genome shotgun (WGS) entry which is preliminary data.</text>
</comment>
<name>A0A6N4A7X1_OENOE</name>
<reference evidence="14" key="2">
    <citation type="submission" date="2019-10" db="EMBL/GenBank/DDBJ databases">
        <title>Malate fermentation in French cider.</title>
        <authorList>
            <person name="Cousin F.J."/>
            <person name="Medina Fernandez S."/>
            <person name="Misery B."/>
            <person name="Laplace J.-M."/>
            <person name="Cretenet M."/>
        </authorList>
    </citation>
    <scope>NUCLEOTIDE SEQUENCE</scope>
    <source>
        <strain evidence="14">UCMA15129</strain>
    </source>
</reference>
<evidence type="ECO:0000256" key="5">
    <source>
        <dbReference type="ARBA" id="ARBA00017058"/>
    </source>
</evidence>
<dbReference type="EMBL" id="WERV01000002">
    <property type="protein sequence ID" value="MDV7714636.1"/>
    <property type="molecule type" value="Genomic_DNA"/>
</dbReference>
<evidence type="ECO:0000256" key="11">
    <source>
        <dbReference type="NCBIfam" id="TIGR00928"/>
    </source>
</evidence>
<proteinExistence type="inferred from homology"/>
<evidence type="ECO:0000256" key="9">
    <source>
        <dbReference type="ARBA" id="ARBA00030717"/>
    </source>
</evidence>
<accession>A0A6N4A7X1</accession>